<feature type="compositionally biased region" description="Polar residues" evidence="1">
    <location>
        <begin position="1"/>
        <end position="11"/>
    </location>
</feature>
<sequence length="154" mass="16975">MAGRGPSTTPRGRSCRDGGAASRGPRTVDAHSACQKIRTGQDALLARKGLSSAEAGPSWSLYCVCAGHGGVEAANYVRDGLWRELRALLPRQAMPEREGDGGWRLKYGNARSPGPRGPPMGLQYLLHQGRSSKAWIERIEKVHCWWFFVLFHEF</sequence>
<gene>
    <name evidence="2" type="ORF">OSTQU699_LOCUS6455</name>
</gene>
<keyword evidence="3" id="KW-1185">Reference proteome</keyword>
<evidence type="ECO:0000313" key="3">
    <source>
        <dbReference type="Proteomes" id="UP000708148"/>
    </source>
</evidence>
<feature type="region of interest" description="Disordered" evidence="1">
    <location>
        <begin position="1"/>
        <end position="32"/>
    </location>
</feature>
<name>A0A8S1J5T1_9CHLO</name>
<dbReference type="Proteomes" id="UP000708148">
    <property type="component" value="Unassembled WGS sequence"/>
</dbReference>
<protein>
    <submittedName>
        <fullName evidence="2">Uncharacterized protein</fullName>
    </submittedName>
</protein>
<proteinExistence type="predicted"/>
<dbReference type="EMBL" id="CAJHUC010001433">
    <property type="protein sequence ID" value="CAD7701096.1"/>
    <property type="molecule type" value="Genomic_DNA"/>
</dbReference>
<dbReference type="OrthoDB" id="575442at2759"/>
<dbReference type="AlphaFoldDB" id="A0A8S1J5T1"/>
<comment type="caution">
    <text evidence="2">The sequence shown here is derived from an EMBL/GenBank/DDBJ whole genome shotgun (WGS) entry which is preliminary data.</text>
</comment>
<dbReference type="InterPro" id="IPR036457">
    <property type="entry name" value="PPM-type-like_dom_sf"/>
</dbReference>
<accession>A0A8S1J5T1</accession>
<dbReference type="SUPFAM" id="SSF81606">
    <property type="entry name" value="PP2C-like"/>
    <property type="match status" value="1"/>
</dbReference>
<dbReference type="Gene3D" id="3.60.40.10">
    <property type="entry name" value="PPM-type phosphatase domain"/>
    <property type="match status" value="1"/>
</dbReference>
<evidence type="ECO:0000313" key="2">
    <source>
        <dbReference type="EMBL" id="CAD7701096.1"/>
    </source>
</evidence>
<reference evidence="2" key="1">
    <citation type="submission" date="2020-12" db="EMBL/GenBank/DDBJ databases">
        <authorList>
            <person name="Iha C."/>
        </authorList>
    </citation>
    <scope>NUCLEOTIDE SEQUENCE</scope>
</reference>
<evidence type="ECO:0000256" key="1">
    <source>
        <dbReference type="SAM" id="MobiDB-lite"/>
    </source>
</evidence>
<organism evidence="2 3">
    <name type="scientific">Ostreobium quekettii</name>
    <dbReference type="NCBI Taxonomy" id="121088"/>
    <lineage>
        <taxon>Eukaryota</taxon>
        <taxon>Viridiplantae</taxon>
        <taxon>Chlorophyta</taxon>
        <taxon>core chlorophytes</taxon>
        <taxon>Ulvophyceae</taxon>
        <taxon>TCBD clade</taxon>
        <taxon>Bryopsidales</taxon>
        <taxon>Ostreobineae</taxon>
        <taxon>Ostreobiaceae</taxon>
        <taxon>Ostreobium</taxon>
    </lineage>
</organism>